<sequence length="224" mass="25185">MCPDDHRIRVWRHPGQLADPAFIARPTGPQPEVLVWGVISFDSPTPLVVIKGTLTAQRGSRERSHVAARSPLIGRDVSDQVGAWEHVTLFGGVRERHSKFLSVVNNNRADVKITVVTLGTGDLPSLLPSFRLTKLKIMKHKNFSEVNVNTKCTSNTRKFIEENVHIKVQKNFEISVQRSNRLVFHSTGTSRTPDSQTPGSRTAVHILMGEKKEKKKKCLERRNL</sequence>
<dbReference type="EMBL" id="BMAU01021123">
    <property type="protein sequence ID" value="GFX91287.1"/>
    <property type="molecule type" value="Genomic_DNA"/>
</dbReference>
<keyword evidence="2" id="KW-1185">Reference proteome</keyword>
<organism evidence="1 2">
    <name type="scientific">Trichonephila clavipes</name>
    <name type="common">Golden silk orbweaver</name>
    <name type="synonym">Nephila clavipes</name>
    <dbReference type="NCBI Taxonomy" id="2585209"/>
    <lineage>
        <taxon>Eukaryota</taxon>
        <taxon>Metazoa</taxon>
        <taxon>Ecdysozoa</taxon>
        <taxon>Arthropoda</taxon>
        <taxon>Chelicerata</taxon>
        <taxon>Arachnida</taxon>
        <taxon>Araneae</taxon>
        <taxon>Araneomorphae</taxon>
        <taxon>Entelegynae</taxon>
        <taxon>Araneoidea</taxon>
        <taxon>Nephilidae</taxon>
        <taxon>Trichonephila</taxon>
    </lineage>
</organism>
<dbReference type="AlphaFoldDB" id="A0A8X6RL42"/>
<reference evidence="1" key="1">
    <citation type="submission" date="2020-08" db="EMBL/GenBank/DDBJ databases">
        <title>Multicomponent nature underlies the extraordinary mechanical properties of spider dragline silk.</title>
        <authorList>
            <person name="Kono N."/>
            <person name="Nakamura H."/>
            <person name="Mori M."/>
            <person name="Yoshida Y."/>
            <person name="Ohtoshi R."/>
            <person name="Malay A.D."/>
            <person name="Moran D.A.P."/>
            <person name="Tomita M."/>
            <person name="Numata K."/>
            <person name="Arakawa K."/>
        </authorList>
    </citation>
    <scope>NUCLEOTIDE SEQUENCE</scope>
</reference>
<evidence type="ECO:0000313" key="2">
    <source>
        <dbReference type="Proteomes" id="UP000887159"/>
    </source>
</evidence>
<comment type="caution">
    <text evidence="1">The sequence shown here is derived from an EMBL/GenBank/DDBJ whole genome shotgun (WGS) entry which is preliminary data.</text>
</comment>
<dbReference type="Proteomes" id="UP000887159">
    <property type="component" value="Unassembled WGS sequence"/>
</dbReference>
<evidence type="ECO:0000313" key="1">
    <source>
        <dbReference type="EMBL" id="GFX91287.1"/>
    </source>
</evidence>
<gene>
    <name evidence="1" type="ORF">TNCV_1247021</name>
</gene>
<accession>A0A8X6RL42</accession>
<name>A0A8X6RL42_TRICX</name>
<protein>
    <submittedName>
        <fullName evidence="1">Transposable element Tc1 transposase</fullName>
    </submittedName>
</protein>
<proteinExistence type="predicted"/>